<dbReference type="EMBL" id="CAAALY010265066">
    <property type="protein sequence ID" value="VEL40476.1"/>
    <property type="molecule type" value="Genomic_DNA"/>
</dbReference>
<name>A0A3S5B9Q7_9PLAT</name>
<reference evidence="1" key="1">
    <citation type="submission" date="2018-11" db="EMBL/GenBank/DDBJ databases">
        <authorList>
            <consortium name="Pathogen Informatics"/>
        </authorList>
    </citation>
    <scope>NUCLEOTIDE SEQUENCE</scope>
</reference>
<sequence length="211" mass="22810">MFAGQIRTSMSPELNGGLLLTGLWWNILADAVSEAISFESAAKLACFCSPLFSRQSIWQDYSLDCRPAFSASNLNEAAVLFTFQELIRLDVPTSLRLGRTFGLPRTGTTGGQWTLLIPSQQKLGLGVGKDVSTLGTMFPGSRETSPIGRSVTTQITSAESPPPIGTRVWTHAVRLCFANTTGCICSVPLLQAESCRCEEKVGFEQSLEAKL</sequence>
<accession>A0A3S5B9Q7</accession>
<organism evidence="1 2">
    <name type="scientific">Protopolystoma xenopodis</name>
    <dbReference type="NCBI Taxonomy" id="117903"/>
    <lineage>
        <taxon>Eukaryota</taxon>
        <taxon>Metazoa</taxon>
        <taxon>Spiralia</taxon>
        <taxon>Lophotrochozoa</taxon>
        <taxon>Platyhelminthes</taxon>
        <taxon>Monogenea</taxon>
        <taxon>Polyopisthocotylea</taxon>
        <taxon>Polystomatidea</taxon>
        <taxon>Polystomatidae</taxon>
        <taxon>Protopolystoma</taxon>
    </lineage>
</organism>
<evidence type="ECO:0000313" key="2">
    <source>
        <dbReference type="Proteomes" id="UP000784294"/>
    </source>
</evidence>
<keyword evidence="2" id="KW-1185">Reference proteome</keyword>
<dbReference type="Proteomes" id="UP000784294">
    <property type="component" value="Unassembled WGS sequence"/>
</dbReference>
<evidence type="ECO:0000313" key="1">
    <source>
        <dbReference type="EMBL" id="VEL40476.1"/>
    </source>
</evidence>
<protein>
    <submittedName>
        <fullName evidence="1">Uncharacterized protein</fullName>
    </submittedName>
</protein>
<comment type="caution">
    <text evidence="1">The sequence shown here is derived from an EMBL/GenBank/DDBJ whole genome shotgun (WGS) entry which is preliminary data.</text>
</comment>
<proteinExistence type="predicted"/>
<dbReference type="AlphaFoldDB" id="A0A3S5B9Q7"/>
<gene>
    <name evidence="1" type="ORF">PXEA_LOCUS33916</name>
</gene>